<feature type="domain" description="HAMP" evidence="9">
    <location>
        <begin position="214"/>
        <end position="268"/>
    </location>
</feature>
<dbReference type="CDD" id="cd06225">
    <property type="entry name" value="HAMP"/>
    <property type="match status" value="1"/>
</dbReference>
<dbReference type="PANTHER" id="PTHR32089:SF112">
    <property type="entry name" value="LYSOZYME-LIKE PROTEIN-RELATED"/>
    <property type="match status" value="1"/>
</dbReference>
<keyword evidence="4 6" id="KW-0807">Transducer</keyword>
<dbReference type="SUPFAM" id="SSF58104">
    <property type="entry name" value="Methyl-accepting chemotaxis protein (MCP) signaling domain"/>
    <property type="match status" value="1"/>
</dbReference>
<evidence type="ECO:0000256" key="4">
    <source>
        <dbReference type="ARBA" id="ARBA00023224"/>
    </source>
</evidence>
<dbReference type="PROSITE" id="PS50885">
    <property type="entry name" value="HAMP"/>
    <property type="match status" value="1"/>
</dbReference>
<feature type="domain" description="Methyl-accepting transducer" evidence="8">
    <location>
        <begin position="287"/>
        <end position="523"/>
    </location>
</feature>
<comment type="caution">
    <text evidence="10">The sequence shown here is derived from an EMBL/GenBank/DDBJ whole genome shotgun (WGS) entry which is preliminary data.</text>
</comment>
<sequence length="573" mass="61201">MFMNQLVTKMFVFFSGILLLGGAVIGLTIYHSSTKLVEDSMGLQAKAVAERAKTLISIDAYAKLGPDSGETDYYKQLREQLNEVRTANGLKYLYTLGYSEQEGYYYIVDGAPQDVAEDDFSPIGTKEDNPYKGMMRAFTEGTAQIGDLTNDDYGATISAYVPIVTEDGALIGVMGADLDATAIYELMKSSRTNMIWISLAILLASMLLIYALARYLTNPLKKLKAQVAKVGEGDLTLADALGIERRDEIGQLADAFKQLVFDTRTVIQGISDSSSKLLATAEGVSLHAGETAEASTLISGSIREASRGASEQVLRSTEVSSAMEEVTTSMQHIAQAASIVADVSQQTTNNASGGTASITAAVERMEAIHASSGKAANVAHALEGYSEQIGGIVSMMAGIATQTNLLALNAGIEAARAGENGRGFAVVAGEVRKLAHQSEESSKRVAELIEAIVRQTAELSVTMTASMQDIQAGMETVKQAGDSFLVIRSGLETINERLHDVSAASEQLSAGSEEVSASVEDMENISRQFADRFKEIAGSSDAQLQAMQEVSTSSESIRLMSQQLKTLISRFKV</sequence>
<keyword evidence="7" id="KW-1133">Transmembrane helix</keyword>
<dbReference type="RefSeq" id="WP_229692047.1">
    <property type="nucleotide sequence ID" value="NZ_BMHY01000002.1"/>
</dbReference>
<evidence type="ECO:0000259" key="8">
    <source>
        <dbReference type="PROSITE" id="PS50111"/>
    </source>
</evidence>
<gene>
    <name evidence="10" type="ORF">GCM10010918_16290</name>
</gene>
<evidence type="ECO:0000313" key="10">
    <source>
        <dbReference type="EMBL" id="GGG63147.1"/>
    </source>
</evidence>
<accession>A0A917H0R2</accession>
<keyword evidence="3 7" id="KW-0472">Membrane</keyword>
<evidence type="ECO:0000256" key="3">
    <source>
        <dbReference type="ARBA" id="ARBA00023136"/>
    </source>
</evidence>
<dbReference type="Gene3D" id="6.10.340.10">
    <property type="match status" value="1"/>
</dbReference>
<protein>
    <recommendedName>
        <fullName evidence="12">Methyl-accepting chemotaxis protein</fullName>
    </recommendedName>
</protein>
<comment type="similarity">
    <text evidence="5">Belongs to the methyl-accepting chemotaxis (MCP) protein family.</text>
</comment>
<proteinExistence type="inferred from homology"/>
<feature type="transmembrane region" description="Helical" evidence="7">
    <location>
        <begin position="194"/>
        <end position="213"/>
    </location>
</feature>
<dbReference type="AlphaFoldDB" id="A0A917H0R2"/>
<evidence type="ECO:0000256" key="6">
    <source>
        <dbReference type="PROSITE-ProRule" id="PRU00284"/>
    </source>
</evidence>
<evidence type="ECO:0000256" key="7">
    <source>
        <dbReference type="SAM" id="Phobius"/>
    </source>
</evidence>
<dbReference type="InterPro" id="IPR003660">
    <property type="entry name" value="HAMP_dom"/>
</dbReference>
<dbReference type="SMART" id="SM00283">
    <property type="entry name" value="MA"/>
    <property type="match status" value="1"/>
</dbReference>
<keyword evidence="2" id="KW-1003">Cell membrane</keyword>
<dbReference type="Pfam" id="PF00015">
    <property type="entry name" value="MCPsignal"/>
    <property type="match status" value="1"/>
</dbReference>
<keyword evidence="7" id="KW-0812">Transmembrane</keyword>
<evidence type="ECO:0000256" key="5">
    <source>
        <dbReference type="ARBA" id="ARBA00029447"/>
    </source>
</evidence>
<keyword evidence="11" id="KW-1185">Reference proteome</keyword>
<dbReference type="PROSITE" id="PS50111">
    <property type="entry name" value="CHEMOTAXIS_TRANSDUC_2"/>
    <property type="match status" value="1"/>
</dbReference>
<evidence type="ECO:0000256" key="2">
    <source>
        <dbReference type="ARBA" id="ARBA00022475"/>
    </source>
</evidence>
<dbReference type="GO" id="GO:0005886">
    <property type="term" value="C:plasma membrane"/>
    <property type="evidence" value="ECO:0007669"/>
    <property type="project" value="UniProtKB-SubCell"/>
</dbReference>
<dbReference type="InterPro" id="IPR004089">
    <property type="entry name" value="MCPsignal_dom"/>
</dbReference>
<dbReference type="PANTHER" id="PTHR32089">
    <property type="entry name" value="METHYL-ACCEPTING CHEMOTAXIS PROTEIN MCPB"/>
    <property type="match status" value="1"/>
</dbReference>
<evidence type="ECO:0000259" key="9">
    <source>
        <dbReference type="PROSITE" id="PS50885"/>
    </source>
</evidence>
<dbReference type="EMBL" id="BMHY01000002">
    <property type="protein sequence ID" value="GGG63147.1"/>
    <property type="molecule type" value="Genomic_DNA"/>
</dbReference>
<organism evidence="10 11">
    <name type="scientific">Paenibacillus radicis</name>
    <name type="common">ex Gao et al. 2016</name>
    <dbReference type="NCBI Taxonomy" id="1737354"/>
    <lineage>
        <taxon>Bacteria</taxon>
        <taxon>Bacillati</taxon>
        <taxon>Bacillota</taxon>
        <taxon>Bacilli</taxon>
        <taxon>Bacillales</taxon>
        <taxon>Paenibacillaceae</taxon>
        <taxon>Paenibacillus</taxon>
    </lineage>
</organism>
<dbReference type="Gene3D" id="1.10.287.950">
    <property type="entry name" value="Methyl-accepting chemotaxis protein"/>
    <property type="match status" value="1"/>
</dbReference>
<evidence type="ECO:0000313" key="11">
    <source>
        <dbReference type="Proteomes" id="UP000600247"/>
    </source>
</evidence>
<dbReference type="GO" id="GO:0007165">
    <property type="term" value="P:signal transduction"/>
    <property type="evidence" value="ECO:0007669"/>
    <property type="project" value="UniProtKB-KW"/>
</dbReference>
<reference evidence="10 11" key="1">
    <citation type="journal article" date="2014" name="Int. J. Syst. Evol. Microbiol.">
        <title>Complete genome sequence of Corynebacterium casei LMG S-19264T (=DSM 44701T), isolated from a smear-ripened cheese.</title>
        <authorList>
            <consortium name="US DOE Joint Genome Institute (JGI-PGF)"/>
            <person name="Walter F."/>
            <person name="Albersmeier A."/>
            <person name="Kalinowski J."/>
            <person name="Ruckert C."/>
        </authorList>
    </citation>
    <scope>NUCLEOTIDE SEQUENCE [LARGE SCALE GENOMIC DNA]</scope>
    <source>
        <strain evidence="10 11">CGMCC 1.15286</strain>
    </source>
</reference>
<evidence type="ECO:0008006" key="12">
    <source>
        <dbReference type="Google" id="ProtNLM"/>
    </source>
</evidence>
<comment type="subcellular location">
    <subcellularLocation>
        <location evidence="1">Cell membrane</location>
    </subcellularLocation>
</comment>
<dbReference type="CDD" id="cd11386">
    <property type="entry name" value="MCP_signal"/>
    <property type="match status" value="1"/>
</dbReference>
<dbReference type="Pfam" id="PF00672">
    <property type="entry name" value="HAMP"/>
    <property type="match status" value="1"/>
</dbReference>
<dbReference type="Proteomes" id="UP000600247">
    <property type="component" value="Unassembled WGS sequence"/>
</dbReference>
<dbReference type="SMART" id="SM00304">
    <property type="entry name" value="HAMP"/>
    <property type="match status" value="1"/>
</dbReference>
<name>A0A917H0R2_9BACL</name>
<evidence type="ECO:0000256" key="1">
    <source>
        <dbReference type="ARBA" id="ARBA00004236"/>
    </source>
</evidence>